<dbReference type="InterPro" id="IPR000182">
    <property type="entry name" value="GNAT_dom"/>
</dbReference>
<sequence length="771" mass="86098">MPIRPLTRDDKSRVLALDDRIFRQIDPLGGWYESDFDRYFNERGCFLYVSETSPEQILGYIFATPGSRHTYITNMGVAPESVRKGIGTELMREVMSLEEQAAKAANRNYLVRLNVEPDNLNAQNFYKKLGFRHMVKDDHGLVMDANTLPPQFNARPELEMEPADPNQEQPIERSSAKSALFVLNVSTLSNDGISTLLEGVDITAAAPDAFRELMGLKNTTDRTGLSRAAELIRLKPVRDYIYDRYKATTGNHVICHLDGIDEHNRITPEHVEYINEKLRQIDRNTHFDLLYFGGGHGHPLYGSSGLNVHQLQDVTRNLSQKGIRCSSIVQGSCFSSAYSGLFQPLLQENGVMLSNSLECGGNNHFLQAMEWTLGLRQEFYTHEEIKGQSLDVNQLRSGIRRIFEARGIDDEVMGQAARDMMLVYDARVRQEIPGLSDNDVYEARSGMYYEDLDKFIEALSNERPLDRVKIERVLQNFPLFNEHFNKSRHKSTLLDHLTNPFKPDASSVVIASKKEINLCHFLTARLSPNLGADYRENYSTVIRQIRNSRCFENINEHTEGVDESSVRIVFNQLFASVTTPQGQARQETGIGAQRAVAASSSTPVAASFSTPVAASSSTPVAASSSTPVATSSSTPVAASSSAPDAEITLELMQFLSTLRDERQGMIASDFWATRTPEQKNELLRRFEASNQPSAASRSSSGVSGYSGSFFGSSSQSTPRTTEEELADFLQEKVRLMGCDNLASAERELGQEFLADMTHEFFRSKSSPSSRS</sequence>
<dbReference type="Gene3D" id="3.40.630.30">
    <property type="match status" value="1"/>
</dbReference>
<keyword evidence="3" id="KW-0808">Transferase</keyword>
<dbReference type="PATRIC" id="fig|45076.6.peg.1780"/>
<gene>
    <name evidence="3" type="ORF">Lwor_1644</name>
</gene>
<feature type="region of interest" description="Disordered" evidence="1">
    <location>
        <begin position="616"/>
        <end position="642"/>
    </location>
</feature>
<dbReference type="AlphaFoldDB" id="A0A0W1AAA6"/>
<feature type="domain" description="N-acetyltransferase" evidence="2">
    <location>
        <begin position="1"/>
        <end position="149"/>
    </location>
</feature>
<reference evidence="3 4" key="1">
    <citation type="submission" date="2015-11" db="EMBL/GenBank/DDBJ databases">
        <title>Genomic analysis of 38 Legionella species identifies large and diverse effector repertoires.</title>
        <authorList>
            <person name="Burstein D."/>
            <person name="Amaro F."/>
            <person name="Zusman T."/>
            <person name="Lifshitz Z."/>
            <person name="Cohen O."/>
            <person name="Gilbert J.A."/>
            <person name="Pupko T."/>
            <person name="Shuman H.A."/>
            <person name="Segal G."/>
        </authorList>
    </citation>
    <scope>NUCLEOTIDE SEQUENCE [LARGE SCALE GENOMIC DNA]</scope>
    <source>
        <strain evidence="3 4">ATCC 49508</strain>
    </source>
</reference>
<dbReference type="InterPro" id="IPR016181">
    <property type="entry name" value="Acyl_CoA_acyltransferase"/>
</dbReference>
<dbReference type="InterPro" id="IPR050276">
    <property type="entry name" value="MshD_Acetyltransferase"/>
</dbReference>
<protein>
    <submittedName>
        <fullName evidence="3">Putative acetyltransferase</fullName>
    </submittedName>
</protein>
<dbReference type="SUPFAM" id="SSF55729">
    <property type="entry name" value="Acyl-CoA N-acyltransferases (Nat)"/>
    <property type="match status" value="1"/>
</dbReference>
<dbReference type="PROSITE" id="PS51186">
    <property type="entry name" value="GNAT"/>
    <property type="match status" value="1"/>
</dbReference>
<dbReference type="RefSeq" id="WP_058493437.1">
    <property type="nucleotide sequence ID" value="NZ_CBCRUR010000012.1"/>
</dbReference>
<dbReference type="STRING" id="45076.Lwor_1644"/>
<dbReference type="Proteomes" id="UP000054662">
    <property type="component" value="Unassembled WGS sequence"/>
</dbReference>
<dbReference type="EMBL" id="LNZC01000020">
    <property type="protein sequence ID" value="KTD78249.1"/>
    <property type="molecule type" value="Genomic_DNA"/>
</dbReference>
<keyword evidence="4" id="KW-1185">Reference proteome</keyword>
<accession>A0A0W1AAA6</accession>
<dbReference type="CDD" id="cd04301">
    <property type="entry name" value="NAT_SF"/>
    <property type="match status" value="1"/>
</dbReference>
<proteinExistence type="predicted"/>
<evidence type="ECO:0000313" key="4">
    <source>
        <dbReference type="Proteomes" id="UP000054662"/>
    </source>
</evidence>
<comment type="caution">
    <text evidence="3">The sequence shown here is derived from an EMBL/GenBank/DDBJ whole genome shotgun (WGS) entry which is preliminary data.</text>
</comment>
<dbReference type="PANTHER" id="PTHR43617">
    <property type="entry name" value="L-AMINO ACID N-ACETYLTRANSFERASE"/>
    <property type="match status" value="1"/>
</dbReference>
<evidence type="ECO:0000259" key="2">
    <source>
        <dbReference type="PROSITE" id="PS51186"/>
    </source>
</evidence>
<evidence type="ECO:0000313" key="3">
    <source>
        <dbReference type="EMBL" id="KTD78249.1"/>
    </source>
</evidence>
<name>A0A0W1AAA6_9GAMM</name>
<organism evidence="3 4">
    <name type="scientific">Legionella worsleiensis</name>
    <dbReference type="NCBI Taxonomy" id="45076"/>
    <lineage>
        <taxon>Bacteria</taxon>
        <taxon>Pseudomonadati</taxon>
        <taxon>Pseudomonadota</taxon>
        <taxon>Gammaproteobacteria</taxon>
        <taxon>Legionellales</taxon>
        <taxon>Legionellaceae</taxon>
        <taxon>Legionella</taxon>
    </lineage>
</organism>
<evidence type="ECO:0000256" key="1">
    <source>
        <dbReference type="SAM" id="MobiDB-lite"/>
    </source>
</evidence>
<dbReference type="GO" id="GO:0016747">
    <property type="term" value="F:acyltransferase activity, transferring groups other than amino-acyl groups"/>
    <property type="evidence" value="ECO:0007669"/>
    <property type="project" value="InterPro"/>
</dbReference>
<dbReference type="Pfam" id="PF00583">
    <property type="entry name" value="Acetyltransf_1"/>
    <property type="match status" value="1"/>
</dbReference>
<dbReference type="PANTHER" id="PTHR43617:SF34">
    <property type="entry name" value="PUTATIVE-RELATED"/>
    <property type="match status" value="1"/>
</dbReference>